<gene>
    <name evidence="4 6" type="primary">dinB</name>
    <name evidence="6" type="ORF">YM304_13090</name>
</gene>
<name>A0A6C7E556_ILUCY</name>
<dbReference type="GO" id="GO:0005829">
    <property type="term" value="C:cytosol"/>
    <property type="evidence" value="ECO:0007669"/>
    <property type="project" value="TreeGrafter"/>
</dbReference>
<dbReference type="KEGG" id="aym:YM304_13090"/>
<evidence type="ECO:0000313" key="6">
    <source>
        <dbReference type="EMBL" id="BAN01623.1"/>
    </source>
</evidence>
<keyword evidence="4" id="KW-0239">DNA-directed DNA polymerase</keyword>
<evidence type="ECO:0000256" key="1">
    <source>
        <dbReference type="ARBA" id="ARBA00010945"/>
    </source>
</evidence>
<dbReference type="Proteomes" id="UP000011863">
    <property type="component" value="Chromosome"/>
</dbReference>
<organism evidence="6 7">
    <name type="scientific">Ilumatobacter coccineus (strain NBRC 103263 / KCTC 29153 / YM16-304)</name>
    <dbReference type="NCBI Taxonomy" id="1313172"/>
    <lineage>
        <taxon>Bacteria</taxon>
        <taxon>Bacillati</taxon>
        <taxon>Actinomycetota</taxon>
        <taxon>Acidimicrobiia</taxon>
        <taxon>Acidimicrobiales</taxon>
        <taxon>Ilumatobacteraceae</taxon>
        <taxon>Ilumatobacter</taxon>
    </lineage>
</organism>
<comment type="cofactor">
    <cofactor evidence="4">
        <name>Mg(2+)</name>
        <dbReference type="ChEBI" id="CHEBI:18420"/>
    </cofactor>
    <text evidence="4">Binds 2 magnesium ions per subunit.</text>
</comment>
<dbReference type="PROSITE" id="PS50173">
    <property type="entry name" value="UMUC"/>
    <property type="match status" value="1"/>
</dbReference>
<feature type="active site" evidence="4">
    <location>
        <position position="101"/>
    </location>
</feature>
<accession>A0A6C7E556</accession>
<dbReference type="GO" id="GO:0006281">
    <property type="term" value="P:DNA repair"/>
    <property type="evidence" value="ECO:0007669"/>
    <property type="project" value="UniProtKB-UniRule"/>
</dbReference>
<dbReference type="SUPFAM" id="SSF56672">
    <property type="entry name" value="DNA/RNA polymerases"/>
    <property type="match status" value="1"/>
</dbReference>
<evidence type="ECO:0000256" key="4">
    <source>
        <dbReference type="HAMAP-Rule" id="MF_01113"/>
    </source>
</evidence>
<comment type="similarity">
    <text evidence="1 4">Belongs to the DNA polymerase type-Y family.</text>
</comment>
<dbReference type="InterPro" id="IPR022880">
    <property type="entry name" value="DNApol_IV"/>
</dbReference>
<dbReference type="Pfam" id="PF00817">
    <property type="entry name" value="IMS"/>
    <property type="match status" value="1"/>
</dbReference>
<dbReference type="GO" id="GO:0003684">
    <property type="term" value="F:damaged DNA binding"/>
    <property type="evidence" value="ECO:0007669"/>
    <property type="project" value="InterPro"/>
</dbReference>
<dbReference type="InterPro" id="IPR050116">
    <property type="entry name" value="DNA_polymerase-Y"/>
</dbReference>
<keyword evidence="4" id="KW-0460">Magnesium</keyword>
<feature type="domain" description="UmuC" evidence="5">
    <location>
        <begin position="6"/>
        <end position="182"/>
    </location>
</feature>
<dbReference type="Gene3D" id="3.30.70.270">
    <property type="match status" value="1"/>
</dbReference>
<proteinExistence type="inferred from homology"/>
<dbReference type="EMBL" id="AP012057">
    <property type="protein sequence ID" value="BAN01623.1"/>
    <property type="molecule type" value="Genomic_DNA"/>
</dbReference>
<dbReference type="PANTHER" id="PTHR11076">
    <property type="entry name" value="DNA REPAIR POLYMERASE UMUC / TRANSFERASE FAMILY MEMBER"/>
    <property type="match status" value="1"/>
</dbReference>
<keyword evidence="4" id="KW-0227">DNA damage</keyword>
<dbReference type="InterPro" id="IPR043128">
    <property type="entry name" value="Rev_trsase/Diguanyl_cyclase"/>
</dbReference>
<dbReference type="GO" id="GO:0006261">
    <property type="term" value="P:DNA-templated DNA replication"/>
    <property type="evidence" value="ECO:0007669"/>
    <property type="project" value="UniProtKB-UniRule"/>
</dbReference>
<dbReference type="GO" id="GO:0003887">
    <property type="term" value="F:DNA-directed DNA polymerase activity"/>
    <property type="evidence" value="ECO:0007669"/>
    <property type="project" value="UniProtKB-UniRule"/>
</dbReference>
<keyword evidence="4" id="KW-0235">DNA replication</keyword>
<keyword evidence="4" id="KW-0238">DNA-binding</keyword>
<dbReference type="GO" id="GO:0009432">
    <property type="term" value="P:SOS response"/>
    <property type="evidence" value="ECO:0007669"/>
    <property type="project" value="TreeGrafter"/>
</dbReference>
<evidence type="ECO:0000256" key="3">
    <source>
        <dbReference type="ARBA" id="ARBA00049244"/>
    </source>
</evidence>
<dbReference type="Gene3D" id="1.10.150.20">
    <property type="entry name" value="5' to 3' exonuclease, C-terminal subdomain"/>
    <property type="match status" value="1"/>
</dbReference>
<dbReference type="Pfam" id="PF11799">
    <property type="entry name" value="IMS_C"/>
    <property type="match status" value="1"/>
</dbReference>
<feature type="binding site" evidence="4">
    <location>
        <position position="10"/>
    </location>
    <ligand>
        <name>Mg(2+)</name>
        <dbReference type="ChEBI" id="CHEBI:18420"/>
    </ligand>
</feature>
<dbReference type="SUPFAM" id="SSF100879">
    <property type="entry name" value="Lesion bypass DNA polymerase (Y-family), little finger domain"/>
    <property type="match status" value="1"/>
</dbReference>
<dbReference type="InterPro" id="IPR043502">
    <property type="entry name" value="DNA/RNA_pol_sf"/>
</dbReference>
<evidence type="ECO:0000259" key="5">
    <source>
        <dbReference type="PROSITE" id="PS50173"/>
    </source>
</evidence>
<comment type="catalytic activity">
    <reaction evidence="3 4">
        <text>DNA(n) + a 2'-deoxyribonucleoside 5'-triphosphate = DNA(n+1) + diphosphate</text>
        <dbReference type="Rhea" id="RHEA:22508"/>
        <dbReference type="Rhea" id="RHEA-COMP:17339"/>
        <dbReference type="Rhea" id="RHEA-COMP:17340"/>
        <dbReference type="ChEBI" id="CHEBI:33019"/>
        <dbReference type="ChEBI" id="CHEBI:61560"/>
        <dbReference type="ChEBI" id="CHEBI:173112"/>
        <dbReference type="EC" id="2.7.7.7"/>
    </reaction>
</comment>
<keyword evidence="4 6" id="KW-0548">Nucleotidyltransferase</keyword>
<protein>
    <recommendedName>
        <fullName evidence="4">DNA polymerase IV</fullName>
        <shortName evidence="4">Pol IV</shortName>
        <ecNumber evidence="4">2.7.7.7</ecNumber>
    </recommendedName>
</protein>
<dbReference type="PANTHER" id="PTHR11076:SF33">
    <property type="entry name" value="DNA POLYMERASE KAPPA"/>
    <property type="match status" value="1"/>
</dbReference>
<dbReference type="InterPro" id="IPR017961">
    <property type="entry name" value="DNA_pol_Y-fam_little_finger"/>
</dbReference>
<dbReference type="NCBIfam" id="NF002677">
    <property type="entry name" value="PRK02406.1"/>
    <property type="match status" value="1"/>
</dbReference>
<dbReference type="Gene3D" id="3.40.1170.60">
    <property type="match status" value="1"/>
</dbReference>
<keyword evidence="4" id="KW-0963">Cytoplasm</keyword>
<dbReference type="HAMAP" id="MF_01113">
    <property type="entry name" value="DNApol_IV"/>
    <property type="match status" value="1"/>
</dbReference>
<comment type="subcellular location">
    <subcellularLocation>
        <location evidence="4">Cytoplasm</location>
    </subcellularLocation>
</comment>
<reference evidence="6 7" key="1">
    <citation type="journal article" date="2013" name="Int. J. Syst. Evol. Microbiol.">
        <title>Ilumatobacter nonamiense sp. nov. and Ilumatobacter coccineum sp. nov., isolated from seashore sand.</title>
        <authorList>
            <person name="Matsumoto A."/>
            <person name="Kasai H."/>
            <person name="Matsuo Y."/>
            <person name="Shizuri Y."/>
            <person name="Ichikawa N."/>
            <person name="Fujita N."/>
            <person name="Omura S."/>
            <person name="Takahashi Y."/>
        </authorList>
    </citation>
    <scope>NUCLEOTIDE SEQUENCE [LARGE SCALE GENOMIC DNA]</scope>
    <source>
        <strain evidence="7">NBRC 103263 / KCTC 29153 / YM16-304</strain>
    </source>
</reference>
<keyword evidence="4 6" id="KW-0808">Transferase</keyword>
<sequence>MGEATILHADLDSFYASVEVRDDPSLRGRPVVAGMGVVLAATYEAKRFGVRTAMPEAMARRLCPDLVVVPARFGEYSAASKAVFEIFHDVSPIVEGISIDEAFIDVSGLRRIAGSPTEIAVALRARVRDEVGLPITVGVARTKFLAKVASGVGKPDGLLVVAPDRELEFLHPLAVDRLWGVGRVTAAKLEARGIFTVGDVAGLDAAALTAIVGKAGGRQLHALAHNVDVRRVEVGKRRGSIGSQQAMRRQRRTRADLDVILRGLVDRVTRRMRAADRVGRTVTLRFRFDDFTRATRSASLPSPTAATAPLYATGSALLDANWGMLDEKGLTLLGLSIGNLDGVDAVQLALPFERAEADQLDDALDAVRDRFGAASLTRAVTLGHDADFGVPMLPD</sequence>
<dbReference type="NCBIfam" id="NF003015">
    <property type="entry name" value="PRK03858.1"/>
    <property type="match status" value="1"/>
</dbReference>
<dbReference type="Pfam" id="PF11798">
    <property type="entry name" value="IMS_HHH"/>
    <property type="match status" value="1"/>
</dbReference>
<dbReference type="CDD" id="cd03586">
    <property type="entry name" value="PolY_Pol_IV_kappa"/>
    <property type="match status" value="1"/>
</dbReference>
<comment type="function">
    <text evidence="2 4">Poorly processive, error-prone DNA polymerase involved in untargeted mutagenesis. Copies undamaged DNA at stalled replication forks, which arise in vivo from mismatched or misaligned primer ends. These misaligned primers can be extended by PolIV. Exhibits no 3'-5' exonuclease (proofreading) activity. May be involved in translesional synthesis, in conjunction with the beta clamp from PolIII.</text>
</comment>
<keyword evidence="4" id="KW-0234">DNA repair</keyword>
<keyword evidence="4" id="KW-0515">Mutator protein</keyword>
<dbReference type="AlphaFoldDB" id="A0A6C7E556"/>
<dbReference type="InterPro" id="IPR024728">
    <property type="entry name" value="PolY_HhH_motif"/>
</dbReference>
<keyword evidence="7" id="KW-1185">Reference proteome</keyword>
<evidence type="ECO:0000256" key="2">
    <source>
        <dbReference type="ARBA" id="ARBA00025589"/>
    </source>
</evidence>
<keyword evidence="4" id="KW-0479">Metal-binding</keyword>
<evidence type="ECO:0000313" key="7">
    <source>
        <dbReference type="Proteomes" id="UP000011863"/>
    </source>
</evidence>
<dbReference type="InterPro" id="IPR036775">
    <property type="entry name" value="DNA_pol_Y-fam_lit_finger_sf"/>
</dbReference>
<dbReference type="InterPro" id="IPR001126">
    <property type="entry name" value="UmuC"/>
</dbReference>
<dbReference type="Gene3D" id="3.30.1490.100">
    <property type="entry name" value="DNA polymerase, Y-family, little finger domain"/>
    <property type="match status" value="1"/>
</dbReference>
<dbReference type="GO" id="GO:0000287">
    <property type="term" value="F:magnesium ion binding"/>
    <property type="evidence" value="ECO:0007669"/>
    <property type="project" value="UniProtKB-UniRule"/>
</dbReference>
<dbReference type="GO" id="GO:0042276">
    <property type="term" value="P:error-prone translesion synthesis"/>
    <property type="evidence" value="ECO:0007669"/>
    <property type="project" value="TreeGrafter"/>
</dbReference>
<comment type="subunit">
    <text evidence="4">Monomer.</text>
</comment>
<feature type="binding site" evidence="4">
    <location>
        <position position="100"/>
    </location>
    <ligand>
        <name>Mg(2+)</name>
        <dbReference type="ChEBI" id="CHEBI:18420"/>
    </ligand>
</feature>
<dbReference type="EC" id="2.7.7.7" evidence="4"/>
<feature type="site" description="Substrate discrimination" evidence="4">
    <location>
        <position position="15"/>
    </location>
</feature>